<proteinExistence type="predicted"/>
<dbReference type="PROSITE" id="PS50933">
    <property type="entry name" value="CHRD"/>
    <property type="match status" value="1"/>
</dbReference>
<feature type="chain" id="PRO_5047436869" description="CHRD domain-containing protein" evidence="1">
    <location>
        <begin position="20"/>
        <end position="148"/>
    </location>
</feature>
<keyword evidence="4" id="KW-1185">Reference proteome</keyword>
<dbReference type="Proteomes" id="UP001500454">
    <property type="component" value="Unassembled WGS sequence"/>
</dbReference>
<dbReference type="SMART" id="SM00754">
    <property type="entry name" value="CHRD"/>
    <property type="match status" value="1"/>
</dbReference>
<evidence type="ECO:0000256" key="1">
    <source>
        <dbReference type="SAM" id="SignalP"/>
    </source>
</evidence>
<dbReference type="EMBL" id="BAABHA010000001">
    <property type="protein sequence ID" value="GAA4372159.1"/>
    <property type="molecule type" value="Genomic_DNA"/>
</dbReference>
<feature type="signal peptide" evidence="1">
    <location>
        <begin position="1"/>
        <end position="19"/>
    </location>
</feature>
<dbReference type="InterPro" id="IPR010895">
    <property type="entry name" value="CHRD"/>
</dbReference>
<feature type="domain" description="CHRD" evidence="2">
    <location>
        <begin position="32"/>
        <end position="148"/>
    </location>
</feature>
<accession>A0ABP8ITE3</accession>
<organism evidence="3 4">
    <name type="scientific">Hymenobacter koreensis</name>
    <dbReference type="NCBI Taxonomy" id="1084523"/>
    <lineage>
        <taxon>Bacteria</taxon>
        <taxon>Pseudomonadati</taxon>
        <taxon>Bacteroidota</taxon>
        <taxon>Cytophagia</taxon>
        <taxon>Cytophagales</taxon>
        <taxon>Hymenobacteraceae</taxon>
        <taxon>Hymenobacter</taxon>
    </lineage>
</organism>
<gene>
    <name evidence="3" type="ORF">GCM10023186_01320</name>
</gene>
<dbReference type="RefSeq" id="WP_345220426.1">
    <property type="nucleotide sequence ID" value="NZ_BAABHA010000001.1"/>
</dbReference>
<dbReference type="Pfam" id="PF07452">
    <property type="entry name" value="CHRD"/>
    <property type="match status" value="1"/>
</dbReference>
<evidence type="ECO:0000313" key="3">
    <source>
        <dbReference type="EMBL" id="GAA4372159.1"/>
    </source>
</evidence>
<protein>
    <recommendedName>
        <fullName evidence="2">CHRD domain-containing protein</fullName>
    </recommendedName>
</protein>
<evidence type="ECO:0000259" key="2">
    <source>
        <dbReference type="PROSITE" id="PS50933"/>
    </source>
</evidence>
<dbReference type="PROSITE" id="PS51257">
    <property type="entry name" value="PROKAR_LIPOPROTEIN"/>
    <property type="match status" value="1"/>
</dbReference>
<name>A0ABP8ITE3_9BACT</name>
<evidence type="ECO:0000313" key="4">
    <source>
        <dbReference type="Proteomes" id="UP001500454"/>
    </source>
</evidence>
<comment type="caution">
    <text evidence="3">The sequence shown here is derived from an EMBL/GenBank/DDBJ whole genome shotgun (WGS) entry which is preliminary data.</text>
</comment>
<keyword evidence="1" id="KW-0732">Signal</keyword>
<reference evidence="4" key="1">
    <citation type="journal article" date="2019" name="Int. J. Syst. Evol. Microbiol.">
        <title>The Global Catalogue of Microorganisms (GCM) 10K type strain sequencing project: providing services to taxonomists for standard genome sequencing and annotation.</title>
        <authorList>
            <consortium name="The Broad Institute Genomics Platform"/>
            <consortium name="The Broad Institute Genome Sequencing Center for Infectious Disease"/>
            <person name="Wu L."/>
            <person name="Ma J."/>
        </authorList>
    </citation>
    <scope>NUCLEOTIDE SEQUENCE [LARGE SCALE GENOMIC DNA]</scope>
    <source>
        <strain evidence="4">JCM 17924</strain>
    </source>
</reference>
<sequence length="148" mass="15638">MMKNYAYLFLLFVSLLSTACNNDDDDTTPAAQTTALTATLNGMQEVPANNSTGTGTFSGTLNKTTREFTYRIEFQGLTANPTAGHFHQAVPGSNGPVVYPLGGLTSPITGKITLTEAEAAKLLAGEFYANLHTAAFTGGEIRGNIKVQ</sequence>